<dbReference type="InterPro" id="IPR029045">
    <property type="entry name" value="ClpP/crotonase-like_dom_sf"/>
</dbReference>
<dbReference type="SUPFAM" id="SSF52096">
    <property type="entry name" value="ClpP/crotonase"/>
    <property type="match status" value="1"/>
</dbReference>
<dbReference type="Pfam" id="PF00378">
    <property type="entry name" value="ECH_1"/>
    <property type="match status" value="1"/>
</dbReference>
<dbReference type="InterPro" id="IPR001753">
    <property type="entry name" value="Enoyl-CoA_hydra/iso"/>
</dbReference>
<protein>
    <recommendedName>
        <fullName evidence="4">Enoyl-CoA hydratase</fullName>
    </recommendedName>
</protein>
<dbReference type="PANTHER" id="PTHR43802:SF1">
    <property type="entry name" value="IP11341P-RELATED"/>
    <property type="match status" value="1"/>
</dbReference>
<feature type="compositionally biased region" description="Basic and acidic residues" evidence="2">
    <location>
        <begin position="10"/>
        <end position="19"/>
    </location>
</feature>
<dbReference type="EMBL" id="UINC01097402">
    <property type="protein sequence ID" value="SVC55074.1"/>
    <property type="molecule type" value="Genomic_DNA"/>
</dbReference>
<reference evidence="3" key="1">
    <citation type="submission" date="2018-05" db="EMBL/GenBank/DDBJ databases">
        <authorList>
            <person name="Lanie J.A."/>
            <person name="Ng W.-L."/>
            <person name="Kazmierczak K.M."/>
            <person name="Andrzejewski T.M."/>
            <person name="Davidsen T.M."/>
            <person name="Wayne K.J."/>
            <person name="Tettelin H."/>
            <person name="Glass J.I."/>
            <person name="Rusch D."/>
            <person name="Podicherti R."/>
            <person name="Tsui H.-C.T."/>
            <person name="Winkler M.E."/>
        </authorList>
    </citation>
    <scope>NUCLEOTIDE SEQUENCE</scope>
</reference>
<proteinExistence type="inferred from homology"/>
<evidence type="ECO:0008006" key="4">
    <source>
        <dbReference type="Google" id="ProtNLM"/>
    </source>
</evidence>
<feature type="region of interest" description="Disordered" evidence="2">
    <location>
        <begin position="1"/>
        <end position="30"/>
    </location>
</feature>
<sequence>GNRAFTAGADIHEMTRNAESDTPPPADPRRPEYAWHIGECIKPTIGALNGLAYGGGAVLASSLDIRVGCEKSKFRFLAAAYGRVNSTWSLPMQVGWPKAKELLLTARTVEADEALQIGLLNHLVDSSQLMEKARELAGMIVENDSRMVQGIKQLLIQDVGATWRTTYEKELEAQSDSLKPTPVLEGFKPFIDRKGRKS</sequence>
<dbReference type="Gene3D" id="3.90.226.10">
    <property type="entry name" value="2-enoyl-CoA Hydratase, Chain A, domain 1"/>
    <property type="match status" value="1"/>
</dbReference>
<dbReference type="AlphaFoldDB" id="A0A382N1I0"/>
<accession>A0A382N1I0</accession>
<comment type="similarity">
    <text evidence="1">Belongs to the enoyl-CoA hydratase/isomerase family.</text>
</comment>
<organism evidence="3">
    <name type="scientific">marine metagenome</name>
    <dbReference type="NCBI Taxonomy" id="408172"/>
    <lineage>
        <taxon>unclassified sequences</taxon>
        <taxon>metagenomes</taxon>
        <taxon>ecological metagenomes</taxon>
    </lineage>
</organism>
<gene>
    <name evidence="3" type="ORF">METZ01_LOCUS307928</name>
</gene>
<evidence type="ECO:0000313" key="3">
    <source>
        <dbReference type="EMBL" id="SVC55074.1"/>
    </source>
</evidence>
<evidence type="ECO:0000256" key="1">
    <source>
        <dbReference type="ARBA" id="ARBA00005254"/>
    </source>
</evidence>
<feature type="non-terminal residue" evidence="3">
    <location>
        <position position="1"/>
    </location>
</feature>
<dbReference type="CDD" id="cd06558">
    <property type="entry name" value="crotonase-like"/>
    <property type="match status" value="1"/>
</dbReference>
<name>A0A382N1I0_9ZZZZ</name>
<dbReference type="PANTHER" id="PTHR43802">
    <property type="entry name" value="ENOYL-COA HYDRATASE"/>
    <property type="match status" value="1"/>
</dbReference>
<evidence type="ECO:0000256" key="2">
    <source>
        <dbReference type="SAM" id="MobiDB-lite"/>
    </source>
</evidence>